<protein>
    <submittedName>
        <fullName evidence="2">Uncharacterized protein</fullName>
    </submittedName>
</protein>
<keyword evidence="1" id="KW-0812">Transmembrane</keyword>
<evidence type="ECO:0000256" key="1">
    <source>
        <dbReference type="SAM" id="Phobius"/>
    </source>
</evidence>
<accession>A0A1L4FSY0</accession>
<feature type="transmembrane region" description="Helical" evidence="1">
    <location>
        <begin position="48"/>
        <end position="69"/>
    </location>
</feature>
<gene>
    <name evidence="2" type="ORF">BLA55_03575</name>
</gene>
<sequence length="351" mass="41404">MKKIFDWLSTFSDLFKMILVKNKQQLLKYYNKRKIIPLEKINSKVFRLFVLFFLSALVNFSLWLVLILFRPYDGWAVVTNMMQLVFIIITSVIGIWFIFVLIYSYSLYLLSRSKVFHIAKLHPQDEQIQAILSYFPEKNNKTLKNQIEFKTKKDFNHLNFNAQILSINANKNVAKSQQKLHEIVELEKDIIRLIKTRQQISAPSLSNFYVILFWLVIFVCLVVLSLCFSYTLQLYADKNRIIDALVNGSFWDIVTIFSTVAFVKLTLSVREIKNTKNNTLSQWDAKLNDALKILNSHKIESDQILEVILNISWITDSKFIKIYKHESIQTKYEISKLLIQINQNINDIFNY</sequence>
<organism evidence="2 3">
    <name type="scientific">Mycoplasmopsis pullorum</name>
    <dbReference type="NCBI Taxonomy" id="48003"/>
    <lineage>
        <taxon>Bacteria</taxon>
        <taxon>Bacillati</taxon>
        <taxon>Mycoplasmatota</taxon>
        <taxon>Mycoplasmoidales</taxon>
        <taxon>Metamycoplasmataceae</taxon>
        <taxon>Mycoplasmopsis</taxon>
    </lineage>
</organism>
<proteinExistence type="predicted"/>
<dbReference type="KEGG" id="mpul:BLA55_03575"/>
<feature type="transmembrane region" description="Helical" evidence="1">
    <location>
        <begin position="244"/>
        <end position="267"/>
    </location>
</feature>
<feature type="transmembrane region" description="Helical" evidence="1">
    <location>
        <begin position="81"/>
        <end position="110"/>
    </location>
</feature>
<evidence type="ECO:0000313" key="2">
    <source>
        <dbReference type="EMBL" id="APJ38713.1"/>
    </source>
</evidence>
<dbReference type="EMBL" id="CP017813">
    <property type="protein sequence ID" value="APJ38713.1"/>
    <property type="molecule type" value="Genomic_DNA"/>
</dbReference>
<dbReference type="Proteomes" id="UP000184322">
    <property type="component" value="Chromosome"/>
</dbReference>
<evidence type="ECO:0000313" key="3">
    <source>
        <dbReference type="Proteomes" id="UP000184322"/>
    </source>
</evidence>
<dbReference type="STRING" id="48003.BLA55_03575"/>
<name>A0A1L4FSY0_9BACT</name>
<reference evidence="3" key="1">
    <citation type="submission" date="2016-10" db="EMBL/GenBank/DDBJ databases">
        <authorList>
            <person name="Beylefeld A."/>
            <person name="Abolnik C."/>
        </authorList>
    </citation>
    <scope>NUCLEOTIDE SEQUENCE [LARGE SCALE GENOMIC DNA]</scope>
    <source>
        <strain evidence="3">B359_6</strain>
    </source>
</reference>
<dbReference type="AlphaFoldDB" id="A0A1L4FSY0"/>
<keyword evidence="1" id="KW-0472">Membrane</keyword>
<keyword evidence="3" id="KW-1185">Reference proteome</keyword>
<feature type="transmembrane region" description="Helical" evidence="1">
    <location>
        <begin position="208"/>
        <end position="232"/>
    </location>
</feature>
<dbReference type="RefSeq" id="WP_073372716.1">
    <property type="nucleotide sequence ID" value="NZ_CP017813.1"/>
</dbReference>
<keyword evidence="1" id="KW-1133">Transmembrane helix</keyword>